<proteinExistence type="predicted"/>
<dbReference type="Pfam" id="PF13643">
    <property type="entry name" value="DUF4145"/>
    <property type="match status" value="1"/>
</dbReference>
<comment type="caution">
    <text evidence="2">The sequence shown here is derived from an EMBL/GenBank/DDBJ whole genome shotgun (WGS) entry which is preliminary data.</text>
</comment>
<dbReference type="EMBL" id="JAPMIV010000020">
    <property type="protein sequence ID" value="MDV6375189.1"/>
    <property type="molecule type" value="Genomic_DNA"/>
</dbReference>
<accession>A0ABU4DRZ0</accession>
<reference evidence="2 3" key="1">
    <citation type="submission" date="2022-11" db="EMBL/GenBank/DDBJ databases">
        <title>Deinococcus ZS9-10, Low Temperature and Draught-tolerating, UV-resistant Bacteria from Continental Antarctica.</title>
        <authorList>
            <person name="Cheng L."/>
        </authorList>
    </citation>
    <scope>NUCLEOTIDE SEQUENCE [LARGE SCALE GENOMIC DNA]</scope>
    <source>
        <strain evidence="2 3">ZS9-10</strain>
    </source>
</reference>
<protein>
    <submittedName>
        <fullName evidence="2">DUF4145 domain-containing protein</fullName>
    </submittedName>
</protein>
<dbReference type="RefSeq" id="WP_317640522.1">
    <property type="nucleotide sequence ID" value="NZ_JAPMIV010000020.1"/>
</dbReference>
<sequence>MSSLELLPERVRKAYQASLDALNANLPDSVATSARKTLEGAIKMARENPDETKGQQLYKLIEDLPKQFDFSRPILDLAHAMRDGGNLAAHFDLDKDVTPELAQKMIETIEYILEYLYIIPHRIADLKQEIE</sequence>
<evidence type="ECO:0000313" key="3">
    <source>
        <dbReference type="Proteomes" id="UP001276150"/>
    </source>
</evidence>
<evidence type="ECO:0000259" key="1">
    <source>
        <dbReference type="Pfam" id="PF13643"/>
    </source>
</evidence>
<evidence type="ECO:0000313" key="2">
    <source>
        <dbReference type="EMBL" id="MDV6375189.1"/>
    </source>
</evidence>
<dbReference type="Proteomes" id="UP001276150">
    <property type="component" value="Unassembled WGS sequence"/>
</dbReference>
<dbReference type="InterPro" id="IPR025285">
    <property type="entry name" value="DUF4145"/>
</dbReference>
<keyword evidence="3" id="KW-1185">Reference proteome</keyword>
<organism evidence="2 3">
    <name type="scientific">Deinococcus arenicola</name>
    <dbReference type="NCBI Taxonomy" id="2994950"/>
    <lineage>
        <taxon>Bacteria</taxon>
        <taxon>Thermotogati</taxon>
        <taxon>Deinococcota</taxon>
        <taxon>Deinococci</taxon>
        <taxon>Deinococcales</taxon>
        <taxon>Deinococcaceae</taxon>
        <taxon>Deinococcus</taxon>
    </lineage>
</organism>
<gene>
    <name evidence="2" type="ORF">ORD21_11385</name>
</gene>
<name>A0ABU4DRZ0_9DEIO</name>
<feature type="domain" description="DUF4145" evidence="1">
    <location>
        <begin position="19"/>
        <end position="109"/>
    </location>
</feature>